<feature type="region of interest" description="Disordered" evidence="4">
    <location>
        <begin position="119"/>
        <end position="138"/>
    </location>
</feature>
<evidence type="ECO:0000313" key="6">
    <source>
        <dbReference type="Proteomes" id="UP000051380"/>
    </source>
</evidence>
<proteinExistence type="predicted"/>
<comment type="caution">
    <text evidence="5">The sequence shown here is derived from an EMBL/GenBank/DDBJ whole genome shotgun (WGS) entry which is preliminary data.</text>
</comment>
<dbReference type="InterPro" id="IPR011701">
    <property type="entry name" value="MFS"/>
</dbReference>
<dbReference type="Gene3D" id="3.60.15.10">
    <property type="entry name" value="Ribonuclease Z/Hydroxyacylglutathione hydrolase-like"/>
    <property type="match status" value="1"/>
</dbReference>
<gene>
    <name evidence="5" type="ORF">AOQ72_16705</name>
</gene>
<dbReference type="EMBL" id="LJYF01000018">
    <property type="protein sequence ID" value="KRP98747.1"/>
    <property type="molecule type" value="Genomic_DNA"/>
</dbReference>
<reference evidence="5 6" key="1">
    <citation type="submission" date="2015-09" db="EMBL/GenBank/DDBJ databases">
        <title>Draft Genome Sequence of the Strain BR 3267 (Bradyrhizobium yuanmingense) recommended as inoculant for cowpea in Brazil.</title>
        <authorList>
            <person name="Simoes-Araujo J.L."/>
            <person name="Zilli J.E."/>
        </authorList>
    </citation>
    <scope>NUCLEOTIDE SEQUENCE [LARGE SCALE GENOMIC DNA]</scope>
    <source>
        <strain evidence="5 6">BR3267</strain>
    </source>
</reference>
<keyword evidence="3" id="KW-0472">Membrane</keyword>
<name>A0A0R3CUN2_9BRAD</name>
<dbReference type="InterPro" id="IPR036866">
    <property type="entry name" value="RibonucZ/Hydroxyglut_hydro"/>
</dbReference>
<dbReference type="Gene3D" id="1.20.1250.20">
    <property type="entry name" value="MFS general substrate transporter like domains"/>
    <property type="match status" value="1"/>
</dbReference>
<evidence type="ECO:0000256" key="2">
    <source>
        <dbReference type="ARBA" id="ARBA00022989"/>
    </source>
</evidence>
<organism evidence="5 6">
    <name type="scientific">Bradyrhizobium yuanmingense</name>
    <dbReference type="NCBI Taxonomy" id="108015"/>
    <lineage>
        <taxon>Bacteria</taxon>
        <taxon>Pseudomonadati</taxon>
        <taxon>Pseudomonadota</taxon>
        <taxon>Alphaproteobacteria</taxon>
        <taxon>Hyphomicrobiales</taxon>
        <taxon>Nitrobacteraceae</taxon>
        <taxon>Bradyrhizobium</taxon>
    </lineage>
</organism>
<evidence type="ECO:0000313" key="5">
    <source>
        <dbReference type="EMBL" id="KRP98747.1"/>
    </source>
</evidence>
<evidence type="ECO:0000256" key="3">
    <source>
        <dbReference type="ARBA" id="ARBA00023136"/>
    </source>
</evidence>
<sequence>MKTQMFGGIRVNSIAEFERHQGAGDLLAGVTTEDVAEHEHWLGPRLVEPGTRKLKHRSHAYLIRTPHHTILFDTCCGNDKEGSYYPRWHMLETPFLDKDETDRRRPDCLVRDDSPLRVGAQLRRPDGGPHSVGAGEASSSTAGFSLVADYFPKKRRGLALAIYMMGSNIGAAVSPNEADIASSWNRAFTGGPAPLGWPPGKRRSFASRCGAAPRMWLRQLCSQASGAISQSGIRR</sequence>
<dbReference type="InterPro" id="IPR036259">
    <property type="entry name" value="MFS_trans_sf"/>
</dbReference>
<dbReference type="Proteomes" id="UP000051380">
    <property type="component" value="Unassembled WGS sequence"/>
</dbReference>
<keyword evidence="1" id="KW-0812">Transmembrane</keyword>
<evidence type="ECO:0000256" key="4">
    <source>
        <dbReference type="SAM" id="MobiDB-lite"/>
    </source>
</evidence>
<dbReference type="AlphaFoldDB" id="A0A0R3CUN2"/>
<keyword evidence="2" id="KW-1133">Transmembrane helix</keyword>
<evidence type="ECO:0000256" key="1">
    <source>
        <dbReference type="ARBA" id="ARBA00022692"/>
    </source>
</evidence>
<dbReference type="RefSeq" id="WP_057027345.1">
    <property type="nucleotide sequence ID" value="NZ_LJYF01000018.1"/>
</dbReference>
<accession>A0A0R3CUN2</accession>
<dbReference type="Pfam" id="PF07690">
    <property type="entry name" value="MFS_1"/>
    <property type="match status" value="1"/>
</dbReference>
<dbReference type="GO" id="GO:0022857">
    <property type="term" value="F:transmembrane transporter activity"/>
    <property type="evidence" value="ECO:0007669"/>
    <property type="project" value="InterPro"/>
</dbReference>
<protein>
    <submittedName>
        <fullName evidence="5">Uncharacterized protein</fullName>
    </submittedName>
</protein>
<dbReference type="SUPFAM" id="SSF103473">
    <property type="entry name" value="MFS general substrate transporter"/>
    <property type="match status" value="1"/>
</dbReference>